<dbReference type="PANTHER" id="PTHR12243:SF67">
    <property type="entry name" value="COREPRESSOR OF PANGOLIN, ISOFORM A-RELATED"/>
    <property type="match status" value="1"/>
</dbReference>
<evidence type="ECO:0000313" key="2">
    <source>
        <dbReference type="EnsemblMetazoa" id="PPAI005010-PA"/>
    </source>
</evidence>
<name>A0A1B0GNN1_PHLPP</name>
<dbReference type="SMART" id="SM00595">
    <property type="entry name" value="MADF"/>
    <property type="match status" value="1"/>
</dbReference>
<feature type="compositionally biased region" description="Polar residues" evidence="1">
    <location>
        <begin position="113"/>
        <end position="131"/>
    </location>
</feature>
<dbReference type="InterPro" id="IPR039353">
    <property type="entry name" value="TF_Adf1"/>
</dbReference>
<reference evidence="2" key="1">
    <citation type="submission" date="2022-08" db="UniProtKB">
        <authorList>
            <consortium name="EnsemblMetazoa"/>
        </authorList>
    </citation>
    <scope>IDENTIFICATION</scope>
    <source>
        <strain evidence="2">Israel</strain>
    </source>
</reference>
<dbReference type="Proteomes" id="UP000092462">
    <property type="component" value="Unassembled WGS sequence"/>
</dbReference>
<evidence type="ECO:0000256" key="1">
    <source>
        <dbReference type="SAM" id="MobiDB-lite"/>
    </source>
</evidence>
<dbReference type="EMBL" id="AJVK01029578">
    <property type="status" value="NOT_ANNOTATED_CDS"/>
    <property type="molecule type" value="Genomic_DNA"/>
</dbReference>
<dbReference type="EMBL" id="AJVK01029580">
    <property type="status" value="NOT_ANNOTATED_CDS"/>
    <property type="molecule type" value="Genomic_DNA"/>
</dbReference>
<dbReference type="VEuPathDB" id="VectorBase:PPAPM1_012398"/>
<dbReference type="GO" id="GO:0006357">
    <property type="term" value="P:regulation of transcription by RNA polymerase II"/>
    <property type="evidence" value="ECO:0007669"/>
    <property type="project" value="TreeGrafter"/>
</dbReference>
<organism evidence="2 3">
    <name type="scientific">Phlebotomus papatasi</name>
    <name type="common">Sandfly</name>
    <dbReference type="NCBI Taxonomy" id="29031"/>
    <lineage>
        <taxon>Eukaryota</taxon>
        <taxon>Metazoa</taxon>
        <taxon>Ecdysozoa</taxon>
        <taxon>Arthropoda</taxon>
        <taxon>Hexapoda</taxon>
        <taxon>Insecta</taxon>
        <taxon>Pterygota</taxon>
        <taxon>Neoptera</taxon>
        <taxon>Endopterygota</taxon>
        <taxon>Diptera</taxon>
        <taxon>Nematocera</taxon>
        <taxon>Psychodoidea</taxon>
        <taxon>Psychodidae</taxon>
        <taxon>Phlebotomus</taxon>
        <taxon>Phlebotomus</taxon>
    </lineage>
</organism>
<dbReference type="GO" id="GO:0005667">
    <property type="term" value="C:transcription regulator complex"/>
    <property type="evidence" value="ECO:0007669"/>
    <property type="project" value="TreeGrafter"/>
</dbReference>
<proteinExistence type="predicted"/>
<accession>A0A1B0GNN1</accession>
<dbReference type="EMBL" id="AJVK01029579">
    <property type="status" value="NOT_ANNOTATED_CDS"/>
    <property type="molecule type" value="Genomic_DNA"/>
</dbReference>
<dbReference type="AlphaFoldDB" id="A0A1B0GNN1"/>
<protein>
    <submittedName>
        <fullName evidence="2">Uncharacterized protein</fullName>
    </submittedName>
</protein>
<keyword evidence="3" id="KW-1185">Reference proteome</keyword>
<dbReference type="PANTHER" id="PTHR12243">
    <property type="entry name" value="MADF DOMAIN TRANSCRIPTION FACTOR"/>
    <property type="match status" value="1"/>
</dbReference>
<dbReference type="EnsemblMetazoa" id="PPAI005010-RA">
    <property type="protein sequence ID" value="PPAI005010-PA"/>
    <property type="gene ID" value="PPAI005010"/>
</dbReference>
<dbReference type="Pfam" id="PF10545">
    <property type="entry name" value="MADF_DNA_bdg"/>
    <property type="match status" value="1"/>
</dbReference>
<feature type="region of interest" description="Disordered" evidence="1">
    <location>
        <begin position="155"/>
        <end position="217"/>
    </location>
</feature>
<feature type="compositionally biased region" description="Basic and acidic residues" evidence="1">
    <location>
        <begin position="207"/>
        <end position="217"/>
    </location>
</feature>
<dbReference type="InterPro" id="IPR006578">
    <property type="entry name" value="MADF-dom"/>
</dbReference>
<sequence>MDKKSYEIRKRVIAAVRRRRAIYDTRVKEHKIVHLKEKAWADAAQEVNMSINDTKITFQSLRQRYSRELRKVRHGVAPEDIDKMWPFYKHLGFLYEFVKPRKRGCPNIENYTNMSSYDDSIDSPQESSQNMSHDDPLDDDTDYLKDAIIMESDASNVSVDSYEEKPVIQAGTPEASSIEAKTEQTSWKSNTNKSNRPVDTAPQDDSTPDRTDIIDRM</sequence>
<feature type="region of interest" description="Disordered" evidence="1">
    <location>
        <begin position="113"/>
        <end position="141"/>
    </location>
</feature>
<feature type="compositionally biased region" description="Polar residues" evidence="1">
    <location>
        <begin position="183"/>
        <end position="197"/>
    </location>
</feature>
<dbReference type="PROSITE" id="PS51029">
    <property type="entry name" value="MADF"/>
    <property type="match status" value="1"/>
</dbReference>
<dbReference type="GO" id="GO:0005634">
    <property type="term" value="C:nucleus"/>
    <property type="evidence" value="ECO:0007669"/>
    <property type="project" value="TreeGrafter"/>
</dbReference>
<dbReference type="VEuPathDB" id="VectorBase:PPAI005010"/>
<evidence type="ECO:0000313" key="3">
    <source>
        <dbReference type="Proteomes" id="UP000092462"/>
    </source>
</evidence>